<evidence type="ECO:0000313" key="3">
    <source>
        <dbReference type="WBParaSite" id="PDA_v2.g1180.t1"/>
    </source>
</evidence>
<dbReference type="Proteomes" id="UP000887578">
    <property type="component" value="Unplaced"/>
</dbReference>
<evidence type="ECO:0000313" key="2">
    <source>
        <dbReference type="Proteomes" id="UP000887578"/>
    </source>
</evidence>
<name>A0A914P976_9BILA</name>
<protein>
    <submittedName>
        <fullName evidence="3">Uncharacterized protein</fullName>
    </submittedName>
</protein>
<feature type="region of interest" description="Disordered" evidence="1">
    <location>
        <begin position="1"/>
        <end position="28"/>
    </location>
</feature>
<dbReference type="WBParaSite" id="PDA_v2.g1180.t1">
    <property type="protein sequence ID" value="PDA_v2.g1180.t1"/>
    <property type="gene ID" value="PDA_v2.g1180"/>
</dbReference>
<evidence type="ECO:0000256" key="1">
    <source>
        <dbReference type="SAM" id="MobiDB-lite"/>
    </source>
</evidence>
<dbReference type="AlphaFoldDB" id="A0A914P976"/>
<reference evidence="3" key="1">
    <citation type="submission" date="2022-11" db="UniProtKB">
        <authorList>
            <consortium name="WormBaseParasite"/>
        </authorList>
    </citation>
    <scope>IDENTIFICATION</scope>
</reference>
<accession>A0A914P976</accession>
<feature type="compositionally biased region" description="Basic residues" evidence="1">
    <location>
        <begin position="1"/>
        <end position="15"/>
    </location>
</feature>
<proteinExistence type="predicted"/>
<keyword evidence="2" id="KW-1185">Reference proteome</keyword>
<organism evidence="2 3">
    <name type="scientific">Panagrolaimus davidi</name>
    <dbReference type="NCBI Taxonomy" id="227884"/>
    <lineage>
        <taxon>Eukaryota</taxon>
        <taxon>Metazoa</taxon>
        <taxon>Ecdysozoa</taxon>
        <taxon>Nematoda</taxon>
        <taxon>Chromadorea</taxon>
        <taxon>Rhabditida</taxon>
        <taxon>Tylenchina</taxon>
        <taxon>Panagrolaimomorpha</taxon>
        <taxon>Panagrolaimoidea</taxon>
        <taxon>Panagrolaimidae</taxon>
        <taxon>Panagrolaimus</taxon>
    </lineage>
</organism>
<sequence length="185" mass="21426">MQKNNSKKPRQRFMKKLPTTPPPSDFPSDVLKWMKKNAKPKAELKLMQTCKYFLYQKFPYVLVKDSMNGTNEHPSAPTFKFNYRNIHLNKIAIKFWLTGKLAIRTETNFNTLFPKIAVCEIKSLSLLDLCITFEHFNFLTDSGNITTLYLFNAIIKNLNGSNVPLEDILEGLPNLCELQMYVNIV</sequence>